<reference evidence="1 2" key="1">
    <citation type="submission" date="2017-01" db="EMBL/GenBank/DDBJ databases">
        <title>Isolation and characterization of Pectobacterium phages.</title>
        <authorList>
            <person name="Buttimer C.T.H."/>
            <person name="Lucid A."/>
            <person name="Coffey A."/>
        </authorList>
    </citation>
    <scope>NUCLEOTIDE SEQUENCE [LARGE SCALE GENOMIC DNA]</scope>
</reference>
<accession>A0A2P0N9S9</accession>
<organism evidence="1 2">
    <name type="scientific">Pectobacterium phage vB_PatP_CB4</name>
    <dbReference type="NCBI Taxonomy" id="1958919"/>
    <lineage>
        <taxon>Viruses</taxon>
        <taxon>Duplodnaviria</taxon>
        <taxon>Heunggongvirae</taxon>
        <taxon>Uroviricota</taxon>
        <taxon>Caudoviricetes</taxon>
        <taxon>Schitoviridae</taxon>
        <taxon>Cbunavirus</taxon>
        <taxon>Cbunavirus CB4</taxon>
    </lineage>
</organism>
<keyword evidence="2" id="KW-1185">Reference proteome</keyword>
<dbReference type="Proteomes" id="UP000241311">
    <property type="component" value="Segment"/>
</dbReference>
<gene>
    <name evidence="1" type="ORF">CB4_040</name>
</gene>
<protein>
    <submittedName>
        <fullName evidence="1">Uncharacterized protein</fullName>
    </submittedName>
</protein>
<sequence length="195" mass="23007">MSKDPWLNVSPRMSGRDFKSQYEQSWASQFEKAEEIIMVVPSFYMEEAKRIILPLQDEMQLSFDHYLQSNPLYLFNRYIKPTAGKPGEKLAEAYIPHCIINASKEPMQPESGLYRARVDMYYWLRPTMFMLHQWMVVDTREGIKKDMLLLDRFLSQLPWRELTQKAVELKTLRLLKGNDDGLPKTHVEGQNWSAN</sequence>
<evidence type="ECO:0000313" key="2">
    <source>
        <dbReference type="Proteomes" id="UP000241311"/>
    </source>
</evidence>
<proteinExistence type="predicted"/>
<dbReference type="EMBL" id="KY549659">
    <property type="protein sequence ID" value="AQT27882.1"/>
    <property type="molecule type" value="Genomic_DNA"/>
</dbReference>
<evidence type="ECO:0000313" key="1">
    <source>
        <dbReference type="EMBL" id="AQT27882.1"/>
    </source>
</evidence>
<name>A0A2P0N9S9_9CAUD</name>